<dbReference type="AlphaFoldDB" id="A0A3L8PDH3"/>
<protein>
    <submittedName>
        <fullName evidence="1">TetR/AcrR family transcriptional regulator</fullName>
    </submittedName>
</protein>
<reference evidence="1 2" key="1">
    <citation type="submission" date="2018-10" db="EMBL/GenBank/DDBJ databases">
        <title>Aeromicrobium sp. 9W16Y-2 whole genome shotgun sequence.</title>
        <authorList>
            <person name="Li F."/>
        </authorList>
    </citation>
    <scope>NUCLEOTIDE SEQUENCE [LARGE SCALE GENOMIC DNA]</scope>
    <source>
        <strain evidence="1 2">9W16Y-2</strain>
    </source>
</reference>
<evidence type="ECO:0000313" key="1">
    <source>
        <dbReference type="EMBL" id="RLV52849.1"/>
    </source>
</evidence>
<feature type="non-terminal residue" evidence="1">
    <location>
        <position position="1"/>
    </location>
</feature>
<proteinExistence type="predicted"/>
<comment type="caution">
    <text evidence="1">The sequence shown here is derived from an EMBL/GenBank/DDBJ whole genome shotgun (WGS) entry which is preliminary data.</text>
</comment>
<dbReference type="Gene3D" id="1.10.357.10">
    <property type="entry name" value="Tetracycline Repressor, domain 2"/>
    <property type="match status" value="1"/>
</dbReference>
<evidence type="ECO:0000313" key="2">
    <source>
        <dbReference type="Proteomes" id="UP000282515"/>
    </source>
</evidence>
<organism evidence="1 2">
    <name type="scientific">Aeromicrobium phragmitis</name>
    <dbReference type="NCBI Taxonomy" id="2478914"/>
    <lineage>
        <taxon>Bacteria</taxon>
        <taxon>Bacillati</taxon>
        <taxon>Actinomycetota</taxon>
        <taxon>Actinomycetes</taxon>
        <taxon>Propionibacteriales</taxon>
        <taxon>Nocardioidaceae</taxon>
        <taxon>Aeromicrobium</taxon>
    </lineage>
</organism>
<dbReference type="SUPFAM" id="SSF48498">
    <property type="entry name" value="Tetracyclin repressor-like, C-terminal domain"/>
    <property type="match status" value="1"/>
</dbReference>
<gene>
    <name evidence="1" type="ORF">D9V41_16505</name>
</gene>
<dbReference type="EMBL" id="RDBF01000109">
    <property type="protein sequence ID" value="RLV52849.1"/>
    <property type="molecule type" value="Genomic_DNA"/>
</dbReference>
<sequence length="94" mass="10478">DFALSHPALIVVQEREWSSLDAEARERVRRTQLAYIDVWVQVVRELRPELDRATARAAVQAAFGLLNSTPHSARLSAPAMRSLLARMARSALLG</sequence>
<dbReference type="Proteomes" id="UP000282515">
    <property type="component" value="Unassembled WGS sequence"/>
</dbReference>
<dbReference type="InterPro" id="IPR036271">
    <property type="entry name" value="Tet_transcr_reg_TetR-rel_C_sf"/>
</dbReference>
<name>A0A3L8PDH3_9ACTN</name>
<keyword evidence="2" id="KW-1185">Reference proteome</keyword>
<accession>A0A3L8PDH3</accession>